<proteinExistence type="predicted"/>
<dbReference type="AlphaFoldDB" id="A0A372IKP4"/>
<feature type="transmembrane region" description="Helical" evidence="1">
    <location>
        <begin position="93"/>
        <end position="115"/>
    </location>
</feature>
<keyword evidence="1" id="KW-0812">Transmembrane</keyword>
<keyword evidence="1" id="KW-0472">Membrane</keyword>
<dbReference type="Proteomes" id="UP000264702">
    <property type="component" value="Unassembled WGS sequence"/>
</dbReference>
<feature type="transmembrane region" description="Helical" evidence="1">
    <location>
        <begin position="65"/>
        <end position="86"/>
    </location>
</feature>
<dbReference type="RefSeq" id="WP_117302527.1">
    <property type="nucleotide sequence ID" value="NZ_QVQT02000006.1"/>
</dbReference>
<dbReference type="EMBL" id="QVQT01000006">
    <property type="protein sequence ID" value="RFU15487.1"/>
    <property type="molecule type" value="Genomic_DNA"/>
</dbReference>
<keyword evidence="1" id="KW-1133">Transmembrane helix</keyword>
<keyword evidence="3" id="KW-1185">Reference proteome</keyword>
<accession>A0A372IKP4</accession>
<name>A0A372IKP4_9BACT</name>
<evidence type="ECO:0000313" key="2">
    <source>
        <dbReference type="EMBL" id="RFU15487.1"/>
    </source>
</evidence>
<reference evidence="2 3" key="1">
    <citation type="submission" date="2018-08" db="EMBL/GenBank/DDBJ databases">
        <title>Acidipila sp. 4G-K13, an acidobacterium isolated from forest soil.</title>
        <authorList>
            <person name="Gao Z.-H."/>
            <person name="Qiu L.-H."/>
        </authorList>
    </citation>
    <scope>NUCLEOTIDE SEQUENCE [LARGE SCALE GENOMIC DNA]</scope>
    <source>
        <strain evidence="2 3">4G-K13</strain>
    </source>
</reference>
<organism evidence="2 3">
    <name type="scientific">Paracidobacterium acidisoli</name>
    <dbReference type="NCBI Taxonomy" id="2303751"/>
    <lineage>
        <taxon>Bacteria</taxon>
        <taxon>Pseudomonadati</taxon>
        <taxon>Acidobacteriota</taxon>
        <taxon>Terriglobia</taxon>
        <taxon>Terriglobales</taxon>
        <taxon>Acidobacteriaceae</taxon>
        <taxon>Paracidobacterium</taxon>
    </lineage>
</organism>
<comment type="caution">
    <text evidence="2">The sequence shown here is derived from an EMBL/GenBank/DDBJ whole genome shotgun (WGS) entry which is preliminary data.</text>
</comment>
<gene>
    <name evidence="2" type="ORF">D0Y96_17700</name>
</gene>
<sequence>MPRGHRMQFEFASLLLRLSLGAGFLSAVADRFGIWGPLGTSSVAWGNFHNFVAYTATLNPWSPAAMVPALAWIATFAETVLGVLLVTGLMLRAAALLSGLLTLAFGLSMTAVLGIHDPLNYGVFVYVAGSWLLAACAAYDRWTLDAVIARRKRHV</sequence>
<dbReference type="OrthoDB" id="6448027at2"/>
<evidence type="ECO:0000313" key="3">
    <source>
        <dbReference type="Proteomes" id="UP000264702"/>
    </source>
</evidence>
<protein>
    <submittedName>
        <fullName evidence="2">DoxX family protein</fullName>
    </submittedName>
</protein>
<evidence type="ECO:0000256" key="1">
    <source>
        <dbReference type="SAM" id="Phobius"/>
    </source>
</evidence>
<feature type="transmembrane region" description="Helical" evidence="1">
    <location>
        <begin position="121"/>
        <end position="142"/>
    </location>
</feature>